<dbReference type="STRING" id="1314785.A0A165H0T6"/>
<dbReference type="EMBL" id="KV427608">
    <property type="protein sequence ID" value="KZT11092.1"/>
    <property type="molecule type" value="Genomic_DNA"/>
</dbReference>
<keyword evidence="3" id="KW-1185">Reference proteome</keyword>
<dbReference type="GO" id="GO:0005739">
    <property type="term" value="C:mitochondrion"/>
    <property type="evidence" value="ECO:0007669"/>
    <property type="project" value="InterPro"/>
</dbReference>
<dbReference type="GeneID" id="63822536"/>
<feature type="region of interest" description="Disordered" evidence="1">
    <location>
        <begin position="20"/>
        <end position="44"/>
    </location>
</feature>
<name>A0A165H0T6_9APHY</name>
<dbReference type="OrthoDB" id="2120038at2759"/>
<gene>
    <name evidence="2" type="ORF">LAESUDRAFT_672832</name>
</gene>
<dbReference type="RefSeq" id="XP_040768832.1">
    <property type="nucleotide sequence ID" value="XM_040905506.1"/>
</dbReference>
<dbReference type="InterPro" id="IPR034444">
    <property type="entry name" value="Nuo17.8"/>
</dbReference>
<dbReference type="Proteomes" id="UP000076871">
    <property type="component" value="Unassembled WGS sequence"/>
</dbReference>
<feature type="compositionally biased region" description="Basic and acidic residues" evidence="1">
    <location>
        <begin position="27"/>
        <end position="44"/>
    </location>
</feature>
<accession>A0A165H0T6</accession>
<proteinExistence type="predicted"/>
<dbReference type="PANTHER" id="PTHR42100:SF1">
    <property type="entry name" value="OXIDOREDUCTASE 178 KDA SUBUNIT, PUTATIVE (AFU_ORTHOLOGUE AFUA_8G04320)-RELATED"/>
    <property type="match status" value="1"/>
</dbReference>
<protein>
    <submittedName>
        <fullName evidence="2">Uncharacterized protein</fullName>
    </submittedName>
</protein>
<evidence type="ECO:0000313" key="2">
    <source>
        <dbReference type="EMBL" id="KZT11092.1"/>
    </source>
</evidence>
<dbReference type="InParanoid" id="A0A165H0T6"/>
<evidence type="ECO:0000313" key="3">
    <source>
        <dbReference type="Proteomes" id="UP000076871"/>
    </source>
</evidence>
<evidence type="ECO:0000256" key="1">
    <source>
        <dbReference type="SAM" id="MobiDB-lite"/>
    </source>
</evidence>
<organism evidence="2 3">
    <name type="scientific">Laetiporus sulphureus 93-53</name>
    <dbReference type="NCBI Taxonomy" id="1314785"/>
    <lineage>
        <taxon>Eukaryota</taxon>
        <taxon>Fungi</taxon>
        <taxon>Dikarya</taxon>
        <taxon>Basidiomycota</taxon>
        <taxon>Agaricomycotina</taxon>
        <taxon>Agaricomycetes</taxon>
        <taxon>Polyporales</taxon>
        <taxon>Laetiporus</taxon>
    </lineage>
</organism>
<dbReference type="PANTHER" id="PTHR42100">
    <property type="entry name" value="OXIDOREDUCTASE 178 KDA SUBUNIT, PUTATIVE (AFU_ORTHOLOGUE AFUA_8G04320)-RELATED"/>
    <property type="match status" value="1"/>
</dbReference>
<sequence>MSLARAASVLVRPRQAAATSLARRRSAHSESHDEHHDAHHGELEDIDVYPKEEFTGKRMRRFLLLAFGVVGFYKFAPAPGEDNPIARFIDHYHTPPEVWERISRKHLMLAMQVADDNLLVATAKRPPVHRYRSPERLNMFSAYGNPVGGMVDVSNAVVKRAGDF</sequence>
<dbReference type="AlphaFoldDB" id="A0A165H0T6"/>
<reference evidence="2 3" key="1">
    <citation type="journal article" date="2016" name="Mol. Biol. Evol.">
        <title>Comparative Genomics of Early-Diverging Mushroom-Forming Fungi Provides Insights into the Origins of Lignocellulose Decay Capabilities.</title>
        <authorList>
            <person name="Nagy L.G."/>
            <person name="Riley R."/>
            <person name="Tritt A."/>
            <person name="Adam C."/>
            <person name="Daum C."/>
            <person name="Floudas D."/>
            <person name="Sun H."/>
            <person name="Yadav J.S."/>
            <person name="Pangilinan J."/>
            <person name="Larsson K.H."/>
            <person name="Matsuura K."/>
            <person name="Barry K."/>
            <person name="Labutti K."/>
            <person name="Kuo R."/>
            <person name="Ohm R.A."/>
            <person name="Bhattacharya S.S."/>
            <person name="Shirouzu T."/>
            <person name="Yoshinaga Y."/>
            <person name="Martin F.M."/>
            <person name="Grigoriev I.V."/>
            <person name="Hibbett D.S."/>
        </authorList>
    </citation>
    <scope>NUCLEOTIDE SEQUENCE [LARGE SCALE GENOMIC DNA]</scope>
    <source>
        <strain evidence="2 3">93-53</strain>
    </source>
</reference>